<name>A0A1H5ZFI2_9BACT</name>
<dbReference type="STRING" id="1120964.GCA_001313265_07768"/>
<evidence type="ECO:0000313" key="1">
    <source>
        <dbReference type="EMBL" id="SEG35031.1"/>
    </source>
</evidence>
<accession>A0A1H5ZFI2</accession>
<keyword evidence="2" id="KW-1185">Reference proteome</keyword>
<organism evidence="1 2">
    <name type="scientific">Algoriphagus boritolerans DSM 17298 = JCM 18970</name>
    <dbReference type="NCBI Taxonomy" id="1120964"/>
    <lineage>
        <taxon>Bacteria</taxon>
        <taxon>Pseudomonadati</taxon>
        <taxon>Bacteroidota</taxon>
        <taxon>Cytophagia</taxon>
        <taxon>Cytophagales</taxon>
        <taxon>Cyclobacteriaceae</taxon>
        <taxon>Algoriphagus</taxon>
    </lineage>
</organism>
<dbReference type="Proteomes" id="UP000236736">
    <property type="component" value="Unassembled WGS sequence"/>
</dbReference>
<protein>
    <submittedName>
        <fullName evidence="1">Uncharacterized protein</fullName>
    </submittedName>
</protein>
<dbReference type="AlphaFoldDB" id="A0A1H5ZFI2"/>
<dbReference type="RefSeq" id="WP_103926077.1">
    <property type="nucleotide sequence ID" value="NZ_FNVR01000027.1"/>
</dbReference>
<gene>
    <name evidence="1" type="ORF">SAMN03080598_03476</name>
</gene>
<reference evidence="2" key="1">
    <citation type="submission" date="2016-10" db="EMBL/GenBank/DDBJ databases">
        <authorList>
            <person name="Varghese N."/>
            <person name="Submissions S."/>
        </authorList>
    </citation>
    <scope>NUCLEOTIDE SEQUENCE [LARGE SCALE GENOMIC DNA]</scope>
    <source>
        <strain evidence="2">DSM 17298</strain>
    </source>
</reference>
<dbReference type="OrthoDB" id="832665at2"/>
<proteinExistence type="predicted"/>
<sequence>MKLGYKKYYWIWLPLSFLFLGCEEEPIPVIPNPTPDPPITGVPNPAFFTLEVSDLLLCPEEEINISITGADNKPIDPKELNFYLSPEIGSLDLASGKYKAPSQVDRPTTIELWAESKKDTSFKKGKILRILPHIPDSKVLSQFNGINEAVDSKQLPDGSLIFATNNPAEPPGILTMADFEIFCSDQNGQLLWSTKLGKGTLRRIYVGKEAIFGLGYLNDVGFVVVKFDFQGNHIATKSLGLGYEMDFNLLENLKGSFNDHGDFFIAYGNSFLGMMVKLDAEMNLSSAIPIPAHGLDFYSLENSKFLITSGPLEGGFVVTDSELKTLWEKSFGSGTLDITRAIKVENGWEIWSIIGEYATNPISLKKFDLMGNQLEDRKLQFQDPLYFRSLHDIVQLPNGTIWLVASSQFYPSTKPFLKDQDFYHTFHLIQISTEGNILKETTVESLNFRPPSLPGGWEIKYQSLFLGDEGLILAGQWFYNFLVKTNSHYDYSPC</sequence>
<dbReference type="PROSITE" id="PS51257">
    <property type="entry name" value="PROKAR_LIPOPROTEIN"/>
    <property type="match status" value="1"/>
</dbReference>
<dbReference type="EMBL" id="FNVR01000027">
    <property type="protein sequence ID" value="SEG35031.1"/>
    <property type="molecule type" value="Genomic_DNA"/>
</dbReference>
<evidence type="ECO:0000313" key="2">
    <source>
        <dbReference type="Proteomes" id="UP000236736"/>
    </source>
</evidence>